<dbReference type="EMBL" id="LAVV01013294">
    <property type="protein sequence ID" value="KNZ45764.1"/>
    <property type="molecule type" value="Genomic_DNA"/>
</dbReference>
<accession>A0A0L6UB32</accession>
<keyword evidence="4" id="KW-1185">Reference proteome</keyword>
<evidence type="ECO:0000313" key="3">
    <source>
        <dbReference type="EMBL" id="KNZ45764.1"/>
    </source>
</evidence>
<keyword evidence="2" id="KW-0812">Transmembrane</keyword>
<name>A0A0L6UB32_9BASI</name>
<evidence type="ECO:0000256" key="2">
    <source>
        <dbReference type="SAM" id="Phobius"/>
    </source>
</evidence>
<sequence>MLVVFMAVQTLRTTTFYRSKKGCQIVLVSLSASLPAQTAQLLSVSNFIFSFFKHSHFENLKLSHMVTTVKLTLSLSLFYFFSLPSISLLLLVFLALLLLFFFLFISLLVDFLEYIILVFFFFFQSGINSLSYPFPFSATLSAHPSTFPFSLRMISVMDDSLSLSSVLPFYLSLKSVYLFRLVTIIRTLIIINTNYIYIQLRSFQEKNQDFNFKHYIQTGLGTIFTFGVVSVDSYQCWNGRHRFLRRSWNGRPRFLRKKRLRSWLKRSERVWSNRRVVPVSRYGRPRFLRWKRLRSWMKRGERLWIRTLILNGWKCWNRLRSLSLYVARKLARIMASTSLKVLSLQMTIGAAPVLPGPNLIRAVLFWGGVNMVQRVPLYSWGRVDVHPELKKGLALDLDAAIPAILFAAGLPSDCYDLTIRVPGPKGPKLLGIEKEYCFCLISNQAIMTSDDTGMQLASSATVTHGPSTTFFFWSGQFYSSSSTYAQRTSIDHMTNRHHNHQRTPHSQDFHGLSDAICHSAFDHEWFLLYLSSLYCLNLIIQPITPSCPGPSIISFLVEIWPRPHLRLQSVFFFFFFFSKSLRSRFLKSCTLEDLQNLLNTFGLRMATIIWPCYRTPLVTSDNSPGRPDTLAPRRSSWVHKSQPPLLGKLPNQTTNDRAQKIHKSSPLLVKLNQTSTTRRMAQVKLPNQTATTWVKLPNQTSTTRRTAQIFKKNKSLRFLKATASFLTPWDLQVHKPALRVFPSPQALLLPTPQALQVLLHILQALVLLTTPQVLVLLPTPQALVALPSSQALPALVVLPGPQILQVLPGPQFLRVPPEASVMETPVFHQSPLRLVVDHLHDPSQISIGQVKEYLDPFEAYLNLEHKSSAVDTQDLHQTKTPEHLVDAGDINASVQLHPGQTPTHLVDTGDVNALSQLHPVQITTLFHVRFSTLHPCSLLCRSASKNLQENSTQWTRINLQTPHQHLIIEASSILPPCAHALTTPKTSTPLRPTPPRKIKRTIDVSPESQTSPKRQCRTNPADPHLHNCLEKKKTMISIIFVYIWPRFSFEFYKPLALQFAAIA</sequence>
<gene>
    <name evidence="3" type="ORF">VP01_781g2</name>
</gene>
<dbReference type="AlphaFoldDB" id="A0A0L6UB32"/>
<feature type="region of interest" description="Disordered" evidence="1">
    <location>
        <begin position="983"/>
        <end position="1022"/>
    </location>
</feature>
<protein>
    <submittedName>
        <fullName evidence="3">Uncharacterized protein</fullName>
    </submittedName>
</protein>
<keyword evidence="2" id="KW-0472">Membrane</keyword>
<organism evidence="3 4">
    <name type="scientific">Puccinia sorghi</name>
    <dbReference type="NCBI Taxonomy" id="27349"/>
    <lineage>
        <taxon>Eukaryota</taxon>
        <taxon>Fungi</taxon>
        <taxon>Dikarya</taxon>
        <taxon>Basidiomycota</taxon>
        <taxon>Pucciniomycotina</taxon>
        <taxon>Pucciniomycetes</taxon>
        <taxon>Pucciniales</taxon>
        <taxon>Pucciniaceae</taxon>
        <taxon>Puccinia</taxon>
    </lineage>
</organism>
<reference evidence="3 4" key="1">
    <citation type="submission" date="2015-08" db="EMBL/GenBank/DDBJ databases">
        <title>Next Generation Sequencing and Analysis of the Genome of Puccinia sorghi L Schw, the Causal Agent of Maize Common Rust.</title>
        <authorList>
            <person name="Rochi L."/>
            <person name="Burguener G."/>
            <person name="Darino M."/>
            <person name="Turjanski A."/>
            <person name="Kreff E."/>
            <person name="Dieguez M.J."/>
            <person name="Sacco F."/>
        </authorList>
    </citation>
    <scope>NUCLEOTIDE SEQUENCE [LARGE SCALE GENOMIC DNA]</scope>
    <source>
        <strain evidence="3 4">RO10H11247</strain>
    </source>
</reference>
<feature type="transmembrane region" description="Helical" evidence="2">
    <location>
        <begin position="177"/>
        <end position="198"/>
    </location>
</feature>
<dbReference type="VEuPathDB" id="FungiDB:VP01_781g2"/>
<evidence type="ECO:0000313" key="4">
    <source>
        <dbReference type="Proteomes" id="UP000037035"/>
    </source>
</evidence>
<proteinExistence type="predicted"/>
<evidence type="ECO:0000256" key="1">
    <source>
        <dbReference type="SAM" id="MobiDB-lite"/>
    </source>
</evidence>
<comment type="caution">
    <text evidence="3">The sequence shown here is derived from an EMBL/GenBank/DDBJ whole genome shotgun (WGS) entry which is preliminary data.</text>
</comment>
<keyword evidence="2" id="KW-1133">Transmembrane helix</keyword>
<dbReference type="Proteomes" id="UP000037035">
    <property type="component" value="Unassembled WGS sequence"/>
</dbReference>